<dbReference type="InterPro" id="IPR012433">
    <property type="entry name" value="Imm11"/>
</dbReference>
<dbReference type="Pfam" id="PF07791">
    <property type="entry name" value="Imm11"/>
    <property type="match status" value="1"/>
</dbReference>
<dbReference type="eggNOG" id="ENOG50334ZQ">
    <property type="taxonomic scope" value="Bacteria"/>
</dbReference>
<accession>C5BJW6</accession>
<dbReference type="Proteomes" id="UP000009080">
    <property type="component" value="Chromosome"/>
</dbReference>
<dbReference type="OrthoDB" id="6399944at2"/>
<feature type="domain" description="Immunity MXAN-0049 protein" evidence="1">
    <location>
        <begin position="15"/>
        <end position="187"/>
    </location>
</feature>
<dbReference type="HOGENOM" id="CLU_120902_0_0_6"/>
<dbReference type="EMBL" id="CP001614">
    <property type="protein sequence ID" value="ACR10753.1"/>
    <property type="molecule type" value="Genomic_DNA"/>
</dbReference>
<gene>
    <name evidence="2" type="ordered locus">TERTU_4610</name>
</gene>
<proteinExistence type="predicted"/>
<evidence type="ECO:0000259" key="1">
    <source>
        <dbReference type="Pfam" id="PF07791"/>
    </source>
</evidence>
<organism evidence="2 3">
    <name type="scientific">Teredinibacter turnerae (strain ATCC 39867 / T7901)</name>
    <dbReference type="NCBI Taxonomy" id="377629"/>
    <lineage>
        <taxon>Bacteria</taxon>
        <taxon>Pseudomonadati</taxon>
        <taxon>Pseudomonadota</taxon>
        <taxon>Gammaproteobacteria</taxon>
        <taxon>Cellvibrionales</taxon>
        <taxon>Cellvibrionaceae</taxon>
        <taxon>Teredinibacter</taxon>
    </lineage>
</organism>
<dbReference type="KEGG" id="ttu:TERTU_4610"/>
<reference evidence="2 3" key="1">
    <citation type="journal article" date="2009" name="PLoS ONE">
        <title>The complete genome of Teredinibacter turnerae T7901: an intracellular endosymbiont of marine wood-boring bivalves (shipworms).</title>
        <authorList>
            <person name="Yang J.C."/>
            <person name="Madupu R."/>
            <person name="Durkin A.S."/>
            <person name="Ekborg N.A."/>
            <person name="Pedamallu C.S."/>
            <person name="Hostetler J.B."/>
            <person name="Radune D."/>
            <person name="Toms B.S."/>
            <person name="Henrissat B."/>
            <person name="Coutinho P.M."/>
            <person name="Schwarz S."/>
            <person name="Field L."/>
            <person name="Trindade-Silva A.E."/>
            <person name="Soares C.A.G."/>
            <person name="Elshahawi S."/>
            <person name="Hanora A."/>
            <person name="Schmidt E.W."/>
            <person name="Haygood M.G."/>
            <person name="Posfai J."/>
            <person name="Benner J."/>
            <person name="Madinger C."/>
            <person name="Nove J."/>
            <person name="Anton B."/>
            <person name="Chaudhary K."/>
            <person name="Foster J."/>
            <person name="Holman A."/>
            <person name="Kumar S."/>
            <person name="Lessard P.A."/>
            <person name="Luyten Y.A."/>
            <person name="Slatko B."/>
            <person name="Wood N."/>
            <person name="Wu B."/>
            <person name="Teplitski M."/>
            <person name="Mougous J.D."/>
            <person name="Ward N."/>
            <person name="Eisen J.A."/>
            <person name="Badger J.H."/>
            <person name="Distel D.L."/>
        </authorList>
    </citation>
    <scope>NUCLEOTIDE SEQUENCE [LARGE SCALE GENOMIC DNA]</scope>
    <source>
        <strain evidence="3">ATCC 39867 / T7901</strain>
    </source>
</reference>
<dbReference type="RefSeq" id="WP_015816865.1">
    <property type="nucleotide sequence ID" value="NC_012997.1"/>
</dbReference>
<keyword evidence="3" id="KW-1185">Reference proteome</keyword>
<sequence>MFYVLGCSSKPRRWLDLDNYVSRGYKKLGIKWFRGTPFPVELPNPLYFQLEPKEDGNPDVAEYLPPFLEGFSCPLFRDDLLEILYACGVDNFDVYSAEILDPDSGKVYKNYKAVNIIGAVAAADMEKSEYVLSDGIPLIDVPFDKLVLRKDEIQDLLIFRLAENLTTILVHESIRNVLLDKGYITGEYMDAIQFYELDKFGFL</sequence>
<name>C5BJW6_TERTT</name>
<dbReference type="STRING" id="377629.TERTU_4610"/>
<evidence type="ECO:0000313" key="3">
    <source>
        <dbReference type="Proteomes" id="UP000009080"/>
    </source>
</evidence>
<evidence type="ECO:0000313" key="2">
    <source>
        <dbReference type="EMBL" id="ACR10753.1"/>
    </source>
</evidence>
<protein>
    <recommendedName>
        <fullName evidence="1">Immunity MXAN-0049 protein domain-containing protein</fullName>
    </recommendedName>
</protein>
<dbReference type="AlphaFoldDB" id="C5BJW6"/>